<dbReference type="InterPro" id="IPR051061">
    <property type="entry name" value="Zinc_finger_trans_reg"/>
</dbReference>
<dbReference type="SMART" id="SM00355">
    <property type="entry name" value="ZnF_C2H2"/>
    <property type="match status" value="3"/>
</dbReference>
<dbReference type="InterPro" id="IPR013087">
    <property type="entry name" value="Znf_C2H2_type"/>
</dbReference>
<organism evidence="4 5">
    <name type="scientific">Trematosphaeria pertusa</name>
    <dbReference type="NCBI Taxonomy" id="390896"/>
    <lineage>
        <taxon>Eukaryota</taxon>
        <taxon>Fungi</taxon>
        <taxon>Dikarya</taxon>
        <taxon>Ascomycota</taxon>
        <taxon>Pezizomycotina</taxon>
        <taxon>Dothideomycetes</taxon>
        <taxon>Pleosporomycetidae</taxon>
        <taxon>Pleosporales</taxon>
        <taxon>Massarineae</taxon>
        <taxon>Trematosphaeriaceae</taxon>
        <taxon>Trematosphaeria</taxon>
    </lineage>
</organism>
<protein>
    <recommendedName>
        <fullName evidence="3">C2H2-type domain-containing protein</fullName>
    </recommendedName>
</protein>
<dbReference type="PROSITE" id="PS00028">
    <property type="entry name" value="ZINC_FINGER_C2H2_1"/>
    <property type="match status" value="1"/>
</dbReference>
<dbReference type="GO" id="GO:0006357">
    <property type="term" value="P:regulation of transcription by RNA polymerase II"/>
    <property type="evidence" value="ECO:0007669"/>
    <property type="project" value="TreeGrafter"/>
</dbReference>
<dbReference type="GO" id="GO:0008270">
    <property type="term" value="F:zinc ion binding"/>
    <property type="evidence" value="ECO:0007669"/>
    <property type="project" value="UniProtKB-KW"/>
</dbReference>
<dbReference type="Proteomes" id="UP000800094">
    <property type="component" value="Unassembled WGS sequence"/>
</dbReference>
<keyword evidence="5" id="KW-1185">Reference proteome</keyword>
<evidence type="ECO:0000313" key="4">
    <source>
        <dbReference type="EMBL" id="KAF2242181.1"/>
    </source>
</evidence>
<dbReference type="InterPro" id="IPR036236">
    <property type="entry name" value="Znf_C2H2_sf"/>
</dbReference>
<feature type="compositionally biased region" description="Low complexity" evidence="2">
    <location>
        <begin position="127"/>
        <end position="159"/>
    </location>
</feature>
<evidence type="ECO:0000256" key="1">
    <source>
        <dbReference type="PROSITE-ProRule" id="PRU00042"/>
    </source>
</evidence>
<dbReference type="RefSeq" id="XP_033677185.1">
    <property type="nucleotide sequence ID" value="XM_033820230.1"/>
</dbReference>
<accession>A0A6A6HVX6</accession>
<dbReference type="SUPFAM" id="SSF57667">
    <property type="entry name" value="beta-beta-alpha zinc fingers"/>
    <property type="match status" value="1"/>
</dbReference>
<dbReference type="EMBL" id="ML987209">
    <property type="protein sequence ID" value="KAF2242181.1"/>
    <property type="molecule type" value="Genomic_DNA"/>
</dbReference>
<dbReference type="PANTHER" id="PTHR46179">
    <property type="entry name" value="ZINC FINGER PROTEIN"/>
    <property type="match status" value="1"/>
</dbReference>
<evidence type="ECO:0000259" key="3">
    <source>
        <dbReference type="PROSITE" id="PS50157"/>
    </source>
</evidence>
<evidence type="ECO:0000256" key="2">
    <source>
        <dbReference type="SAM" id="MobiDB-lite"/>
    </source>
</evidence>
<dbReference type="OrthoDB" id="654211at2759"/>
<feature type="domain" description="C2H2-type" evidence="3">
    <location>
        <begin position="234"/>
        <end position="259"/>
    </location>
</feature>
<dbReference type="PROSITE" id="PS50157">
    <property type="entry name" value="ZINC_FINGER_C2H2_2"/>
    <property type="match status" value="1"/>
</dbReference>
<reference evidence="4" key="1">
    <citation type="journal article" date="2020" name="Stud. Mycol.">
        <title>101 Dothideomycetes genomes: a test case for predicting lifestyles and emergence of pathogens.</title>
        <authorList>
            <person name="Haridas S."/>
            <person name="Albert R."/>
            <person name="Binder M."/>
            <person name="Bloem J."/>
            <person name="Labutti K."/>
            <person name="Salamov A."/>
            <person name="Andreopoulos B."/>
            <person name="Baker S."/>
            <person name="Barry K."/>
            <person name="Bills G."/>
            <person name="Bluhm B."/>
            <person name="Cannon C."/>
            <person name="Castanera R."/>
            <person name="Culley D."/>
            <person name="Daum C."/>
            <person name="Ezra D."/>
            <person name="Gonzalez J."/>
            <person name="Henrissat B."/>
            <person name="Kuo A."/>
            <person name="Liang C."/>
            <person name="Lipzen A."/>
            <person name="Lutzoni F."/>
            <person name="Magnuson J."/>
            <person name="Mondo S."/>
            <person name="Nolan M."/>
            <person name="Ohm R."/>
            <person name="Pangilinan J."/>
            <person name="Park H.-J."/>
            <person name="Ramirez L."/>
            <person name="Alfaro M."/>
            <person name="Sun H."/>
            <person name="Tritt A."/>
            <person name="Yoshinaga Y."/>
            <person name="Zwiers L.-H."/>
            <person name="Turgeon B."/>
            <person name="Goodwin S."/>
            <person name="Spatafora J."/>
            <person name="Crous P."/>
            <person name="Grigoriev I."/>
        </authorList>
    </citation>
    <scope>NUCLEOTIDE SEQUENCE</scope>
    <source>
        <strain evidence="4">CBS 122368</strain>
    </source>
</reference>
<dbReference type="PANTHER" id="PTHR46179:SF19">
    <property type="entry name" value="C2H2 FINGER DOMAIN TRANSCRIPTION FACTOR (EUROFUNG)-RELATED"/>
    <property type="match status" value="1"/>
</dbReference>
<feature type="region of interest" description="Disordered" evidence="2">
    <location>
        <begin position="116"/>
        <end position="159"/>
    </location>
</feature>
<name>A0A6A6HVX6_9PLEO</name>
<dbReference type="GO" id="GO:0005634">
    <property type="term" value="C:nucleus"/>
    <property type="evidence" value="ECO:0007669"/>
    <property type="project" value="TreeGrafter"/>
</dbReference>
<gene>
    <name evidence="4" type="ORF">BU26DRAFT_167990</name>
</gene>
<dbReference type="GeneID" id="54573560"/>
<keyword evidence="1" id="KW-0479">Metal-binding</keyword>
<sequence>MTNFFSPEPEVALMGPDDTMGHLFPSSSCQSPPSIMYSPPLHQMTHRPPTTQFGTGQIYPPAHDYRPVVSSPYPPHSFWTSQPSPMPPTHVTYSTYPPLSAMSSAQVLAPDPALLAHSIGGTRPSRSHSASSSLGIPSSGAADRSPPSLSRSLSPSSPDLRAYGFPNKNGTWSCAYPGCTSRAVFTRGCDLRKHHKRHTKSFFCRHEGCPQATGGGFSSKKDLARHEAKHNPGVLCDWEGCDRVFSRVDNMRDHVKRIHLKASRNGSASKSASSS</sequence>
<dbReference type="AlphaFoldDB" id="A0A6A6HVX6"/>
<evidence type="ECO:0000313" key="5">
    <source>
        <dbReference type="Proteomes" id="UP000800094"/>
    </source>
</evidence>
<keyword evidence="1" id="KW-0863">Zinc-finger</keyword>
<dbReference type="Gene3D" id="3.30.160.60">
    <property type="entry name" value="Classic Zinc Finger"/>
    <property type="match status" value="1"/>
</dbReference>
<keyword evidence="1" id="KW-0862">Zinc</keyword>
<proteinExistence type="predicted"/>